<dbReference type="PANTHER" id="PTHR11496">
    <property type="entry name" value="ALCOHOL DEHYDROGENASE"/>
    <property type="match status" value="1"/>
</dbReference>
<dbReference type="EMBL" id="MLAW01000032">
    <property type="protein sequence ID" value="OJJ24357.1"/>
    <property type="molecule type" value="Genomic_DNA"/>
</dbReference>
<dbReference type="InterPro" id="IPR056798">
    <property type="entry name" value="ADH_Fe_C"/>
</dbReference>
<comment type="caution">
    <text evidence="4">The sequence shown here is derived from an EMBL/GenBank/DDBJ whole genome shotgun (WGS) entry which is preliminary data.</text>
</comment>
<dbReference type="STRING" id="1925591.BI308_16850"/>
<evidence type="ECO:0000256" key="1">
    <source>
        <dbReference type="ARBA" id="ARBA00023002"/>
    </source>
</evidence>
<organism evidence="4 5">
    <name type="scientific">Roseofilum reptotaenium AO1-A</name>
    <dbReference type="NCBI Taxonomy" id="1925591"/>
    <lineage>
        <taxon>Bacteria</taxon>
        <taxon>Bacillati</taxon>
        <taxon>Cyanobacteriota</taxon>
        <taxon>Cyanophyceae</taxon>
        <taxon>Desertifilales</taxon>
        <taxon>Desertifilaceae</taxon>
        <taxon>Roseofilum</taxon>
    </lineage>
</organism>
<gene>
    <name evidence="4" type="ORF">BI308_16850</name>
</gene>
<accession>A0A1L9QP41</accession>
<feature type="domain" description="Fe-containing alcohol dehydrogenase-like C-terminal" evidence="3">
    <location>
        <begin position="195"/>
        <end position="379"/>
    </location>
</feature>
<feature type="domain" description="Alcohol dehydrogenase iron-type/glycerol dehydrogenase GldA" evidence="2">
    <location>
        <begin position="14"/>
        <end position="184"/>
    </location>
</feature>
<dbReference type="Proteomes" id="UP000183940">
    <property type="component" value="Unassembled WGS sequence"/>
</dbReference>
<evidence type="ECO:0000259" key="3">
    <source>
        <dbReference type="Pfam" id="PF25137"/>
    </source>
</evidence>
<name>A0A1L9QP41_9CYAN</name>
<evidence type="ECO:0000313" key="4">
    <source>
        <dbReference type="EMBL" id="OJJ24357.1"/>
    </source>
</evidence>
<dbReference type="SUPFAM" id="SSF56796">
    <property type="entry name" value="Dehydroquinate synthase-like"/>
    <property type="match status" value="1"/>
</dbReference>
<dbReference type="Gene3D" id="3.40.50.1970">
    <property type="match status" value="1"/>
</dbReference>
<evidence type="ECO:0000313" key="5">
    <source>
        <dbReference type="Proteomes" id="UP000183940"/>
    </source>
</evidence>
<protein>
    <submittedName>
        <fullName evidence="4">Uncharacterized protein</fullName>
    </submittedName>
</protein>
<dbReference type="GO" id="GO:0004022">
    <property type="term" value="F:alcohol dehydrogenase (NAD+) activity"/>
    <property type="evidence" value="ECO:0007669"/>
    <property type="project" value="UniProtKB-ARBA"/>
</dbReference>
<reference evidence="4" key="1">
    <citation type="submission" date="2016-10" db="EMBL/GenBank/DDBJ databases">
        <title>CRISPR-Cas defence system in Roseofilum reptotaenium: evidence of a bacteriophage-cyanobacterium arms race in the coral black band disease.</title>
        <authorList>
            <person name="Buerger P."/>
            <person name="Wood-Charlson E.M."/>
            <person name="Weynberg K.D."/>
            <person name="Willis B."/>
            <person name="Van Oppen M.J."/>
        </authorList>
    </citation>
    <scope>NUCLEOTIDE SEQUENCE [LARGE SCALE GENOMIC DNA]</scope>
    <source>
        <strain evidence="4">AO1-A</strain>
    </source>
</reference>
<keyword evidence="1" id="KW-0560">Oxidoreductase</keyword>
<dbReference type="PANTHER" id="PTHR11496:SF83">
    <property type="entry name" value="HYDROXYACID-OXOACID TRANSHYDROGENASE, MITOCHONDRIAL"/>
    <property type="match status" value="1"/>
</dbReference>
<dbReference type="Pfam" id="PF25137">
    <property type="entry name" value="ADH_Fe_C"/>
    <property type="match status" value="1"/>
</dbReference>
<dbReference type="GO" id="GO:0046872">
    <property type="term" value="F:metal ion binding"/>
    <property type="evidence" value="ECO:0007669"/>
    <property type="project" value="InterPro"/>
</dbReference>
<dbReference type="FunFam" id="3.40.50.1970:FF:000003">
    <property type="entry name" value="Alcohol dehydrogenase, iron-containing"/>
    <property type="match status" value="1"/>
</dbReference>
<dbReference type="Pfam" id="PF00465">
    <property type="entry name" value="Fe-ADH"/>
    <property type="match status" value="1"/>
</dbReference>
<dbReference type="InterPro" id="IPR039697">
    <property type="entry name" value="Alcohol_dehydrogenase_Fe"/>
</dbReference>
<evidence type="ECO:0000259" key="2">
    <source>
        <dbReference type="Pfam" id="PF00465"/>
    </source>
</evidence>
<dbReference type="InterPro" id="IPR001670">
    <property type="entry name" value="ADH_Fe/GldA"/>
</dbReference>
<dbReference type="AlphaFoldDB" id="A0A1L9QP41"/>
<keyword evidence="5" id="KW-1185">Reference proteome</keyword>
<dbReference type="Gene3D" id="1.20.1090.10">
    <property type="entry name" value="Dehydroquinate synthase-like - alpha domain"/>
    <property type="match status" value="1"/>
</dbReference>
<sequence length="394" mass="42483">MLMKAFSFSKVPPIYFGAGQVQELSNLITQFEGKRVLLMTGAKSLEASGKLDEIKTNLSRSGQVVYHRICDREPTDALIDGICAEIRDFSIDAIVSIGGGSVIDVGKAIASDIPPESGAIAHIQSLASKPCFTHPKIPLIAIPTTSGMGNEVTPKMAIDRIESRGTKTFFTHPQFIPDAVIIDPELLISCPPDLTATSGLVTLSHLIEAECALHTSVLTEAIIWSGLEALKDNLLLACAVGATSQAVRGKMAYASCASGISQSNSAIGLLQGLSLTLSSFCPIPYRIACSTLAGSALRMSLKALRTRYAQNPILLKIAKVGELFDGRTHQSPHYYCDALVNIVEAWVQILPIPRLGQYGIRAQDLPPVIEKTLDYCPNVDLHRNEIYSILQDRL</sequence>
<proteinExistence type="predicted"/>